<dbReference type="PANTHER" id="PTHR38662">
    <property type="entry name" value="COBALT TRANSPORT PROTEIN CBIN"/>
    <property type="match status" value="1"/>
</dbReference>
<protein>
    <recommendedName>
        <fullName evidence="10">Cobalt transport protein CbiN</fullName>
    </recommendedName>
    <alternativeName>
        <fullName evidence="10">Energy-coupling factor transporter probable substrate-capture protein CbiN</fullName>
        <shortName evidence="10">ECF transporter S component CbiN</shortName>
    </alternativeName>
</protein>
<evidence type="ECO:0000256" key="10">
    <source>
        <dbReference type="HAMAP-Rule" id="MF_00330"/>
    </source>
</evidence>
<feature type="transmembrane region" description="Helical" evidence="10">
    <location>
        <begin position="14"/>
        <end position="34"/>
    </location>
</feature>
<dbReference type="UniPathway" id="UPA00148"/>
<evidence type="ECO:0000256" key="3">
    <source>
        <dbReference type="ARBA" id="ARBA00022475"/>
    </source>
</evidence>
<dbReference type="Pfam" id="PF02553">
    <property type="entry name" value="CbiN"/>
    <property type="match status" value="1"/>
</dbReference>
<evidence type="ECO:0000256" key="7">
    <source>
        <dbReference type="ARBA" id="ARBA00023065"/>
    </source>
</evidence>
<evidence type="ECO:0000256" key="6">
    <source>
        <dbReference type="ARBA" id="ARBA00022989"/>
    </source>
</evidence>
<keyword evidence="7 10" id="KW-0406">Ion transport</keyword>
<dbReference type="GO" id="GO:0009236">
    <property type="term" value="P:cobalamin biosynthetic process"/>
    <property type="evidence" value="ECO:0007669"/>
    <property type="project" value="UniProtKB-UniRule"/>
</dbReference>
<dbReference type="GO" id="GO:0015087">
    <property type="term" value="F:cobalt ion transmembrane transporter activity"/>
    <property type="evidence" value="ECO:0007669"/>
    <property type="project" value="UniProtKB-UniRule"/>
</dbReference>
<accession>A0A1M4TVG5</accession>
<evidence type="ECO:0000313" key="11">
    <source>
        <dbReference type="EMBL" id="SHE48469.1"/>
    </source>
</evidence>
<comment type="function">
    <text evidence="10">Part of the energy-coupling factor (ECF) transporter complex CbiMNOQ involved in cobalt import.</text>
</comment>
<keyword evidence="4 10" id="KW-0169">Cobalamin biosynthesis</keyword>
<comment type="pathway">
    <text evidence="10">Cofactor biosynthesis; adenosylcobalamin biosynthesis.</text>
</comment>
<sequence length="103" mass="11129">MSTITKGHCSKNRLVINLLLLAVVVALSVLPLFMTHDAEFGGADGQAEEAIAEINAGYQPWFQPLWEPPSGEIESLLFALQAAVGAGFIGYYFGFRQGKRSGK</sequence>
<keyword evidence="1 10" id="KW-0171">Cobalt transport</keyword>
<comment type="subunit">
    <text evidence="10">Forms an energy-coupling factor (ECF) transporter complex composed of an ATP-binding protein (A component, CbiO), a transmembrane protein (T component, CbiQ) and 2 possible substrate-capture proteins (S components, CbiM and CbiN) of unknown stoichimetry.</text>
</comment>
<comment type="similarity">
    <text evidence="10">Belongs to the CbiN family.</text>
</comment>
<proteinExistence type="inferred from homology"/>
<keyword evidence="12" id="KW-1185">Reference proteome</keyword>
<dbReference type="HAMAP" id="MF_00330">
    <property type="entry name" value="CbiN"/>
    <property type="match status" value="1"/>
</dbReference>
<evidence type="ECO:0000313" key="12">
    <source>
        <dbReference type="Proteomes" id="UP000184148"/>
    </source>
</evidence>
<reference evidence="12" key="1">
    <citation type="submission" date="2016-11" db="EMBL/GenBank/DDBJ databases">
        <authorList>
            <person name="Varghese N."/>
            <person name="Submissions S."/>
        </authorList>
    </citation>
    <scope>NUCLEOTIDE SEQUENCE [LARGE SCALE GENOMIC DNA]</scope>
    <source>
        <strain evidence="12">DSM 12395</strain>
    </source>
</reference>
<keyword evidence="9 10" id="KW-0170">Cobalt</keyword>
<dbReference type="NCBIfam" id="TIGR01165">
    <property type="entry name" value="cbiN"/>
    <property type="match status" value="1"/>
</dbReference>
<organism evidence="11 12">
    <name type="scientific">Desulforamulus putei DSM 12395</name>
    <dbReference type="NCBI Taxonomy" id="1121429"/>
    <lineage>
        <taxon>Bacteria</taxon>
        <taxon>Bacillati</taxon>
        <taxon>Bacillota</taxon>
        <taxon>Clostridia</taxon>
        <taxon>Eubacteriales</taxon>
        <taxon>Peptococcaceae</taxon>
        <taxon>Desulforamulus</taxon>
    </lineage>
</organism>
<dbReference type="RefSeq" id="WP_073235188.1">
    <property type="nucleotide sequence ID" value="NZ_FQUY01000002.1"/>
</dbReference>
<evidence type="ECO:0000256" key="9">
    <source>
        <dbReference type="ARBA" id="ARBA00023285"/>
    </source>
</evidence>
<gene>
    <name evidence="10" type="primary">cbiN</name>
    <name evidence="11" type="ORF">SAMN02745133_00482</name>
</gene>
<dbReference type="OrthoDB" id="1551318at2"/>
<evidence type="ECO:0000256" key="8">
    <source>
        <dbReference type="ARBA" id="ARBA00023136"/>
    </source>
</evidence>
<evidence type="ECO:0000256" key="4">
    <source>
        <dbReference type="ARBA" id="ARBA00022573"/>
    </source>
</evidence>
<dbReference type="NCBIfam" id="NF002780">
    <property type="entry name" value="PRK02898.1"/>
    <property type="match status" value="1"/>
</dbReference>
<name>A0A1M4TVG5_9FIRM</name>
<dbReference type="STRING" id="1121429.SAMN02745133_00482"/>
<keyword evidence="8 10" id="KW-0472">Membrane</keyword>
<keyword evidence="6 10" id="KW-1133">Transmembrane helix</keyword>
<evidence type="ECO:0000256" key="1">
    <source>
        <dbReference type="ARBA" id="ARBA00022426"/>
    </source>
</evidence>
<keyword evidence="3 10" id="KW-1003">Cell membrane</keyword>
<dbReference type="EMBL" id="FQUY01000002">
    <property type="protein sequence ID" value="SHE48469.1"/>
    <property type="molecule type" value="Genomic_DNA"/>
</dbReference>
<keyword evidence="5 10" id="KW-0812">Transmembrane</keyword>
<evidence type="ECO:0000256" key="5">
    <source>
        <dbReference type="ARBA" id="ARBA00022692"/>
    </source>
</evidence>
<comment type="subcellular location">
    <subcellularLocation>
        <location evidence="10">Cell membrane</location>
        <topology evidence="10">Multi-pass membrane protein</topology>
    </subcellularLocation>
</comment>
<dbReference type="GO" id="GO:0005886">
    <property type="term" value="C:plasma membrane"/>
    <property type="evidence" value="ECO:0007669"/>
    <property type="project" value="UniProtKB-SubCell"/>
</dbReference>
<dbReference type="InterPro" id="IPR003705">
    <property type="entry name" value="CbiN"/>
</dbReference>
<keyword evidence="2 10" id="KW-0813">Transport</keyword>
<dbReference type="PANTHER" id="PTHR38662:SF1">
    <property type="entry name" value="COBALT TRANSPORT PROTEIN CBIN"/>
    <property type="match status" value="1"/>
</dbReference>
<evidence type="ECO:0000256" key="2">
    <source>
        <dbReference type="ARBA" id="ARBA00022448"/>
    </source>
</evidence>
<dbReference type="Proteomes" id="UP000184148">
    <property type="component" value="Unassembled WGS sequence"/>
</dbReference>
<dbReference type="AlphaFoldDB" id="A0A1M4TVG5"/>
<feature type="transmembrane region" description="Helical" evidence="10">
    <location>
        <begin position="76"/>
        <end position="95"/>
    </location>
</feature>